<name>A0ABP0VNN9_9BRYO</name>
<protein>
    <recommendedName>
        <fullName evidence="4">Ribosomal protein S14</fullName>
    </recommendedName>
</protein>
<evidence type="ECO:0000313" key="3">
    <source>
        <dbReference type="Proteomes" id="UP001497444"/>
    </source>
</evidence>
<gene>
    <name evidence="2" type="ORF">CSSPJE1EN1_LOCUS535</name>
</gene>
<keyword evidence="3" id="KW-1185">Reference proteome</keyword>
<feature type="non-terminal residue" evidence="2">
    <location>
        <position position="151"/>
    </location>
</feature>
<reference evidence="2 3" key="1">
    <citation type="submission" date="2024-02" db="EMBL/GenBank/DDBJ databases">
        <authorList>
            <consortium name="ELIXIR-Norway"/>
            <consortium name="Elixir Norway"/>
        </authorList>
    </citation>
    <scope>NUCLEOTIDE SEQUENCE [LARGE SCALE GENOMIC DNA]</scope>
</reference>
<evidence type="ECO:0000256" key="1">
    <source>
        <dbReference type="SAM" id="MobiDB-lite"/>
    </source>
</evidence>
<dbReference type="Proteomes" id="UP001497444">
    <property type="component" value="Chromosome 1"/>
</dbReference>
<proteinExistence type="predicted"/>
<evidence type="ECO:0008006" key="4">
    <source>
        <dbReference type="Google" id="ProtNLM"/>
    </source>
</evidence>
<evidence type="ECO:0000313" key="2">
    <source>
        <dbReference type="EMBL" id="CAK9255057.1"/>
    </source>
</evidence>
<accession>A0ABP0VNN9</accession>
<sequence>MLCLPSTNSIKSSVFTRHKELEKAKEKPRNKEKKQSFDVLASTKLAFRSRSLPIRINQPQQERGSSRLRGRETGLSGRCRGGQIVFCCWTTRTTKKNRRIQIAGLRRRFQVHSTISTAARSCRVVGVRPARERSEHAQPQCQSITTGKQII</sequence>
<organism evidence="2 3">
    <name type="scientific">Sphagnum jensenii</name>
    <dbReference type="NCBI Taxonomy" id="128206"/>
    <lineage>
        <taxon>Eukaryota</taxon>
        <taxon>Viridiplantae</taxon>
        <taxon>Streptophyta</taxon>
        <taxon>Embryophyta</taxon>
        <taxon>Bryophyta</taxon>
        <taxon>Sphagnophytina</taxon>
        <taxon>Sphagnopsida</taxon>
        <taxon>Sphagnales</taxon>
        <taxon>Sphagnaceae</taxon>
        <taxon>Sphagnum</taxon>
    </lineage>
</organism>
<dbReference type="EMBL" id="OZ020096">
    <property type="protein sequence ID" value="CAK9255057.1"/>
    <property type="molecule type" value="Genomic_DNA"/>
</dbReference>
<feature type="region of interest" description="Disordered" evidence="1">
    <location>
        <begin position="53"/>
        <end position="74"/>
    </location>
</feature>
<feature type="non-terminal residue" evidence="2">
    <location>
        <position position="1"/>
    </location>
</feature>